<dbReference type="Proteomes" id="UP000178953">
    <property type="component" value="Unassembled WGS sequence"/>
</dbReference>
<dbReference type="Gene3D" id="3.30.450.180">
    <property type="match status" value="1"/>
</dbReference>
<dbReference type="InterPro" id="IPR041413">
    <property type="entry name" value="MLTR_LBD"/>
</dbReference>
<dbReference type="Pfam" id="PF13560">
    <property type="entry name" value="HTH_31"/>
    <property type="match status" value="1"/>
</dbReference>
<evidence type="ECO:0000313" key="3">
    <source>
        <dbReference type="Proteomes" id="UP000178953"/>
    </source>
</evidence>
<dbReference type="Gene3D" id="1.10.260.40">
    <property type="entry name" value="lambda repressor-like DNA-binding domains"/>
    <property type="match status" value="1"/>
</dbReference>
<sequence>MGDFIRAKRAAVSPADVGLPSGGARRVSGLRREEVAVICGISVDYYTRIEQGREHHPSANVTEALARGLRMNADERLHLYALAGLASPRSNSPAECHVSPELQRLIGSWPTNPAVILDELMNVVARNRLWRLLYSGYGDEDNMARMTFLHPHGRAFHADWSRAAQATVANLRAVTGRDASRADAAALIEQLSEGSSDFRRLWAQQDVRGKTHEPKEFRHPRVGPLTLTYHAFDVRGAPGQQLLVYEAEPGSESAAALALLSSFDDPARTPGRAGWPCHT</sequence>
<dbReference type="SMART" id="SM00530">
    <property type="entry name" value="HTH_XRE"/>
    <property type="match status" value="1"/>
</dbReference>
<dbReference type="GO" id="GO:0003677">
    <property type="term" value="F:DNA binding"/>
    <property type="evidence" value="ECO:0007669"/>
    <property type="project" value="InterPro"/>
</dbReference>
<evidence type="ECO:0000313" key="2">
    <source>
        <dbReference type="EMBL" id="OFJ50889.1"/>
    </source>
</evidence>
<evidence type="ECO:0000259" key="1">
    <source>
        <dbReference type="SMART" id="SM00530"/>
    </source>
</evidence>
<dbReference type="EMBL" id="MCHX01000090">
    <property type="protein sequence ID" value="OFJ50889.1"/>
    <property type="molecule type" value="Genomic_DNA"/>
</dbReference>
<dbReference type="InterPro" id="IPR001387">
    <property type="entry name" value="Cro/C1-type_HTH"/>
</dbReference>
<comment type="caution">
    <text evidence="2">The sequence shown here is derived from an EMBL/GenBank/DDBJ whole genome shotgun (WGS) entry which is preliminary data.</text>
</comment>
<feature type="domain" description="HTH cro/C1-type" evidence="1">
    <location>
        <begin position="4"/>
        <end position="76"/>
    </location>
</feature>
<dbReference type="PANTHER" id="PTHR35010:SF2">
    <property type="entry name" value="BLL4672 PROTEIN"/>
    <property type="match status" value="1"/>
</dbReference>
<dbReference type="InterPro" id="IPR010982">
    <property type="entry name" value="Lambda_DNA-bd_dom_sf"/>
</dbReference>
<protein>
    <submittedName>
        <fullName evidence="2">Transcriptional regulator</fullName>
    </submittedName>
</protein>
<dbReference type="Pfam" id="PF17765">
    <property type="entry name" value="MLTR_LBD"/>
    <property type="match status" value="1"/>
</dbReference>
<reference evidence="2 3" key="1">
    <citation type="submission" date="2016-09" db="EMBL/GenBank/DDBJ databases">
        <title>genome sequence of Mycobacterium sp. 739 SCH.</title>
        <authorList>
            <person name="Greninger A.L."/>
            <person name="Qin X."/>
            <person name="Jerome K."/>
            <person name="Vora S."/>
            <person name="Quinn K."/>
        </authorList>
    </citation>
    <scope>NUCLEOTIDE SEQUENCE [LARGE SCALE GENOMIC DNA]</scope>
    <source>
        <strain evidence="2 3">SCH</strain>
    </source>
</reference>
<organism evidence="2 3">
    <name type="scientific">Mycolicibacterium grossiae</name>
    <dbReference type="NCBI Taxonomy" id="1552759"/>
    <lineage>
        <taxon>Bacteria</taxon>
        <taxon>Bacillati</taxon>
        <taxon>Actinomycetota</taxon>
        <taxon>Actinomycetes</taxon>
        <taxon>Mycobacteriales</taxon>
        <taxon>Mycobacteriaceae</taxon>
        <taxon>Mycolicibacterium</taxon>
    </lineage>
</organism>
<dbReference type="AlphaFoldDB" id="A0A1E8PYT2"/>
<accession>A0A1E8PYT2</accession>
<dbReference type="CDD" id="cd00093">
    <property type="entry name" value="HTH_XRE"/>
    <property type="match status" value="1"/>
</dbReference>
<gene>
    <name evidence="2" type="ORF">BEL07_25810</name>
</gene>
<keyword evidence="3" id="KW-1185">Reference proteome</keyword>
<proteinExistence type="predicted"/>
<dbReference type="PANTHER" id="PTHR35010">
    <property type="entry name" value="BLL4672 PROTEIN-RELATED"/>
    <property type="match status" value="1"/>
</dbReference>
<name>A0A1E8PYT2_9MYCO</name>
<dbReference type="SUPFAM" id="SSF47413">
    <property type="entry name" value="lambda repressor-like DNA-binding domains"/>
    <property type="match status" value="1"/>
</dbReference>